<evidence type="ECO:0000313" key="2">
    <source>
        <dbReference type="Proteomes" id="UP000180280"/>
    </source>
</evidence>
<organism evidence="1 2">
    <name type="scientific">Chromobacterium sphagni</name>
    <dbReference type="NCBI Taxonomy" id="1903179"/>
    <lineage>
        <taxon>Bacteria</taxon>
        <taxon>Pseudomonadati</taxon>
        <taxon>Pseudomonadota</taxon>
        <taxon>Betaproteobacteria</taxon>
        <taxon>Neisseriales</taxon>
        <taxon>Chromobacteriaceae</taxon>
        <taxon>Chromobacterium</taxon>
    </lineage>
</organism>
<dbReference type="RefSeq" id="WP_071113049.1">
    <property type="nucleotide sequence ID" value="NZ_MKCT01000020.1"/>
</dbReference>
<gene>
    <name evidence="1" type="ORF">BI344_15615</name>
</gene>
<proteinExistence type="predicted"/>
<accession>A0ABX3CDC5</accession>
<reference evidence="1 2" key="1">
    <citation type="submission" date="2016-09" db="EMBL/GenBank/DDBJ databases">
        <title>Chromobacterium muskegensis sp. nov., an insecticidal bacterium isolated from Sphagnum bogs.</title>
        <authorList>
            <person name="Sparks M.E."/>
            <person name="Blackburn M.B."/>
            <person name="Gundersen-Rindal D.E."/>
            <person name="Mitchell A."/>
            <person name="Farrar R."/>
            <person name="Kuhar D."/>
        </authorList>
    </citation>
    <scope>NUCLEOTIDE SEQUENCE [LARGE SCALE GENOMIC DNA]</scope>
    <source>
        <strain evidence="1 2">14B-1</strain>
    </source>
</reference>
<dbReference type="Proteomes" id="UP000180280">
    <property type="component" value="Unassembled WGS sequence"/>
</dbReference>
<name>A0ABX3CDC5_9NEIS</name>
<dbReference type="EMBL" id="MKCT01000020">
    <property type="protein sequence ID" value="OHX20025.1"/>
    <property type="molecule type" value="Genomic_DNA"/>
</dbReference>
<protein>
    <submittedName>
        <fullName evidence="1">Uncharacterized protein</fullName>
    </submittedName>
</protein>
<evidence type="ECO:0000313" key="1">
    <source>
        <dbReference type="EMBL" id="OHX20025.1"/>
    </source>
</evidence>
<keyword evidence="2" id="KW-1185">Reference proteome</keyword>
<comment type="caution">
    <text evidence="1">The sequence shown here is derived from an EMBL/GenBank/DDBJ whole genome shotgun (WGS) entry which is preliminary data.</text>
</comment>
<sequence>MVYANLLMMNGAGDFSDIAAMELDQVELEEVLPVLVRAGLRKGLRYAANELSDVIERYCRVAEANENAAMAHLLEDLAQPDEVVCHYVQRSRAEVYFDPHGFSGPMVEWANRYFQDRNCPEMWRRRLPRLNLHISGAVDHFHYCRMQNPSA</sequence>